<sequence>MSAQFHKIFNTICSYLTLLWYLTCISRKYDAPMIEEYEKLIKEFYSLPKVVPQPTYLELCQYPYRRLKEICSRMLSFFLQPTAEHGMDELFIQSLAQTLQEDLEYRTGNLRVIVEDNAEGKRIDLVVAGENFVIGIENKITAGLYNPLDKYREKLSSYQKEKAIGVVLSLRRVQRREEVDWMRENGFVNILYSELFTSVKQNIGFYLGKSSDKYLIYLQDFIKTIENMEGNNTMNQPLADFFFDNAEKVDELVKLYNEFNNKITQIRNQHINSLREAMSEKTGENWWIWSGFDLGFTFHDTEGRKLGIESVYEKEKRNPIGRFNIQITAWNIKDWDYFRSAVTPLFPDNEVQYGGGKANFRLDPMLNPTEEQITERLFEIYSILKHKVVEPIIEIQLEAQTLN</sequence>
<reference evidence="1 2" key="2">
    <citation type="submission" date="2019-09" db="EMBL/GenBank/DDBJ databases">
        <title>A bacterium isolated from glacier soil.</title>
        <authorList>
            <person name="Liu Q."/>
        </authorList>
    </citation>
    <scope>NUCLEOTIDE SEQUENCE [LARGE SCALE GENOMIC DNA]</scope>
    <source>
        <strain evidence="1 2">MDT1-10-3</strain>
    </source>
</reference>
<reference evidence="1 2" key="1">
    <citation type="submission" date="2019-07" db="EMBL/GenBank/DDBJ databases">
        <authorList>
            <person name="Qu J.-H."/>
        </authorList>
    </citation>
    <scope>NUCLEOTIDE SEQUENCE [LARGE SCALE GENOMIC DNA]</scope>
    <source>
        <strain evidence="1 2">MDT1-10-3</strain>
    </source>
</reference>
<comment type="caution">
    <text evidence="1">The sequence shown here is derived from an EMBL/GenBank/DDBJ whole genome shotgun (WGS) entry which is preliminary data.</text>
</comment>
<dbReference type="EMBL" id="VKKZ01000023">
    <property type="protein sequence ID" value="KAA6431870.1"/>
    <property type="molecule type" value="Genomic_DNA"/>
</dbReference>
<name>A0A5M8QAI3_9BACT</name>
<evidence type="ECO:0000313" key="1">
    <source>
        <dbReference type="EMBL" id="KAA6431870.1"/>
    </source>
</evidence>
<protein>
    <recommendedName>
        <fullName evidence="3">PD-(D/E)XK nuclease family protein</fullName>
    </recommendedName>
</protein>
<evidence type="ECO:0000313" key="2">
    <source>
        <dbReference type="Proteomes" id="UP000323866"/>
    </source>
</evidence>
<proteinExistence type="predicted"/>
<dbReference type="Proteomes" id="UP000323866">
    <property type="component" value="Unassembled WGS sequence"/>
</dbReference>
<dbReference type="OrthoDB" id="1099676at2"/>
<evidence type="ECO:0008006" key="3">
    <source>
        <dbReference type="Google" id="ProtNLM"/>
    </source>
</evidence>
<dbReference type="Pfam" id="PF14281">
    <property type="entry name" value="PDDEXK_4"/>
    <property type="match status" value="1"/>
</dbReference>
<organism evidence="1 2">
    <name type="scientific">Rufibacter glacialis</name>
    <dbReference type="NCBI Taxonomy" id="1259555"/>
    <lineage>
        <taxon>Bacteria</taxon>
        <taxon>Pseudomonadati</taxon>
        <taxon>Bacteroidota</taxon>
        <taxon>Cytophagia</taxon>
        <taxon>Cytophagales</taxon>
        <taxon>Hymenobacteraceae</taxon>
        <taxon>Rufibacter</taxon>
    </lineage>
</organism>
<accession>A0A5M8QAI3</accession>
<dbReference type="AlphaFoldDB" id="A0A5M8QAI3"/>
<dbReference type="InterPro" id="IPR029470">
    <property type="entry name" value="PDDEXK_4"/>
</dbReference>
<gene>
    <name evidence="1" type="ORF">FOE74_17330</name>
</gene>